<dbReference type="Proteomes" id="UP000005156">
    <property type="component" value="Unassembled WGS sequence"/>
</dbReference>
<feature type="transmembrane region" description="Helical" evidence="3">
    <location>
        <begin position="360"/>
        <end position="379"/>
    </location>
</feature>
<comment type="caution">
    <text evidence="4">The sequence shown here is derived from an EMBL/GenBank/DDBJ whole genome shotgun (WGS) entry which is preliminary data.</text>
</comment>
<keyword evidence="5" id="KW-1185">Reference proteome</keyword>
<reference evidence="4 5" key="1">
    <citation type="submission" date="2011-02" db="EMBL/GenBank/DDBJ databases">
        <authorList>
            <person name="Weinstock G."/>
            <person name="Sodergren E."/>
            <person name="Clifton S."/>
            <person name="Fulton L."/>
            <person name="Fulton B."/>
            <person name="Courtney L."/>
            <person name="Fronick C."/>
            <person name="Harrison M."/>
            <person name="Strong C."/>
            <person name="Farmer C."/>
            <person name="Delahaunty K."/>
            <person name="Markovic C."/>
            <person name="Hall O."/>
            <person name="Minx P."/>
            <person name="Tomlinson C."/>
            <person name="Mitreva M."/>
            <person name="Hou S."/>
            <person name="Chen J."/>
            <person name="Wollam A."/>
            <person name="Pepin K.H."/>
            <person name="Johnson M."/>
            <person name="Bhonagiri V."/>
            <person name="Zhang X."/>
            <person name="Suruliraj S."/>
            <person name="Warren W."/>
            <person name="Chinwalla A."/>
            <person name="Mardis E.R."/>
            <person name="Wilson R.K."/>
        </authorList>
    </citation>
    <scope>NUCLEOTIDE SEQUENCE [LARGE SCALE GENOMIC DNA]</scope>
    <source>
        <strain evidence="4 5">YIT 11859</strain>
    </source>
</reference>
<dbReference type="HOGENOM" id="CLU_538456_0_0_4"/>
<evidence type="ECO:0000256" key="2">
    <source>
        <dbReference type="SAM" id="MobiDB-lite"/>
    </source>
</evidence>
<feature type="coiled-coil region" evidence="1">
    <location>
        <begin position="310"/>
        <end position="337"/>
    </location>
</feature>
<accession>F3QHL9</accession>
<feature type="compositionally biased region" description="Basic and acidic residues" evidence="2">
    <location>
        <begin position="9"/>
        <end position="25"/>
    </location>
</feature>
<dbReference type="AlphaFoldDB" id="F3QHL9"/>
<keyword evidence="3" id="KW-1133">Transmembrane helix</keyword>
<protein>
    <submittedName>
        <fullName evidence="4">Conserved domain protein</fullName>
    </submittedName>
</protein>
<dbReference type="GeneID" id="43347943"/>
<feature type="region of interest" description="Disordered" evidence="2">
    <location>
        <begin position="1"/>
        <end position="44"/>
    </location>
</feature>
<evidence type="ECO:0000256" key="3">
    <source>
        <dbReference type="SAM" id="Phobius"/>
    </source>
</evidence>
<gene>
    <name evidence="4" type="ORF">HMPREF9439_00416</name>
</gene>
<sequence length="506" mass="57892">MQSLGPRPYPREDTATTRDSDDYLEKNGLGTRETASPGELSPTGSVNELLKQVATDNNVSSDELIAFLGSKKELWGGENFALLLAKKLYSLNQREIELSNKIKTAKETFDKRILDSQTELNKKLVELGDALSPIKKSQEEATKDFESFKTSTEEKLSRFEIGISSAHTKEVILRRETFEKIDQLNVDLTENSVNLRNSINYIEEKADKSLEKVEEQRNNCDALRGSLRKMREECIDDIDRLKNSVTLYEQSLSADKPGITEEDRETFGEEMCDFVLRATARIQGIDSLKSSLQKELDTLKLQAREHARYISSLENANEKLETTIKSLRAQISALQKELIKPKGVEDKVNADVKKEKSSSVWIALFFCVLAVFIFIGLRLQEEPPQQTRPLPDPARIQVSAKEAAQSKIISTFNLPVNFDGGLSWYRSYFSDYDDKQIINYLKYQQLNKRQISSKRLNKKQKDLITYFCEAPHFEALLTKGYRFQCVLEDMEKKILRSFPITKQDCQ</sequence>
<evidence type="ECO:0000313" key="4">
    <source>
        <dbReference type="EMBL" id="EGG57126.1"/>
    </source>
</evidence>
<proteinExistence type="predicted"/>
<dbReference type="RefSeq" id="WP_008863482.1">
    <property type="nucleotide sequence ID" value="NZ_GL883681.1"/>
</dbReference>
<feature type="coiled-coil region" evidence="1">
    <location>
        <begin position="199"/>
        <end position="233"/>
    </location>
</feature>
<keyword evidence="3" id="KW-0812">Transmembrane</keyword>
<name>F3QHL9_9BURK</name>
<evidence type="ECO:0000256" key="1">
    <source>
        <dbReference type="SAM" id="Coils"/>
    </source>
</evidence>
<keyword evidence="3" id="KW-0472">Membrane</keyword>
<organism evidence="4 5">
    <name type="scientific">Parasutterella excrementihominis YIT 11859</name>
    <dbReference type="NCBI Taxonomy" id="762966"/>
    <lineage>
        <taxon>Bacteria</taxon>
        <taxon>Pseudomonadati</taxon>
        <taxon>Pseudomonadota</taxon>
        <taxon>Betaproteobacteria</taxon>
        <taxon>Burkholderiales</taxon>
        <taxon>Sutterellaceae</taxon>
        <taxon>Parasutterella</taxon>
    </lineage>
</organism>
<dbReference type="EMBL" id="AFBP01000008">
    <property type="protein sequence ID" value="EGG57126.1"/>
    <property type="molecule type" value="Genomic_DNA"/>
</dbReference>
<keyword evidence="1" id="KW-0175">Coiled coil</keyword>
<evidence type="ECO:0000313" key="5">
    <source>
        <dbReference type="Proteomes" id="UP000005156"/>
    </source>
</evidence>